<feature type="transmembrane region" description="Helical" evidence="15">
    <location>
        <begin position="360"/>
        <end position="389"/>
    </location>
</feature>
<dbReference type="GO" id="GO:0046872">
    <property type="term" value="F:metal ion binding"/>
    <property type="evidence" value="ECO:0007669"/>
    <property type="project" value="UniProtKB-KW"/>
</dbReference>
<keyword evidence="12 15" id="KW-0472">Membrane</keyword>
<keyword evidence="10" id="KW-0653">Protein transport</keyword>
<dbReference type="NCBIfam" id="TIGR02120">
    <property type="entry name" value="GspF"/>
    <property type="match status" value="1"/>
</dbReference>
<evidence type="ECO:0000256" key="8">
    <source>
        <dbReference type="ARBA" id="ARBA00022723"/>
    </source>
</evidence>
<evidence type="ECO:0000256" key="12">
    <source>
        <dbReference type="ARBA" id="ARBA00023136"/>
    </source>
</evidence>
<gene>
    <name evidence="17" type="ORF">HNQ58_000588</name>
</gene>
<dbReference type="PANTHER" id="PTHR30012">
    <property type="entry name" value="GENERAL SECRETION PATHWAY PROTEIN"/>
    <property type="match status" value="1"/>
</dbReference>
<feature type="domain" description="Type II secretion system protein GspF" evidence="16">
    <location>
        <begin position="63"/>
        <end position="185"/>
    </location>
</feature>
<keyword evidence="6" id="KW-0997">Cell inner membrane</keyword>
<reference evidence="17 18" key="1">
    <citation type="submission" date="2020-08" db="EMBL/GenBank/DDBJ databases">
        <title>Genomic Encyclopedia of Type Strains, Phase IV (KMG-IV): sequencing the most valuable type-strain genomes for metagenomic binning, comparative biology and taxonomic classification.</title>
        <authorList>
            <person name="Goeker M."/>
        </authorList>
    </citation>
    <scope>NUCLEOTIDE SEQUENCE [LARGE SCALE GENOMIC DNA]</scope>
    <source>
        <strain evidence="17 18">DSM 25897</strain>
    </source>
</reference>
<feature type="domain" description="Type II secretion system protein GspF" evidence="16">
    <location>
        <begin position="265"/>
        <end position="387"/>
    </location>
</feature>
<evidence type="ECO:0000256" key="2">
    <source>
        <dbReference type="ARBA" id="ARBA00004429"/>
    </source>
</evidence>
<evidence type="ECO:0000313" key="17">
    <source>
        <dbReference type="EMBL" id="MBB5014712.1"/>
    </source>
</evidence>
<name>A0A7W7V7K6_9GAMM</name>
<comment type="caution">
    <text evidence="17">The sequence shown here is derived from an EMBL/GenBank/DDBJ whole genome shotgun (WGS) entry which is preliminary data.</text>
</comment>
<evidence type="ECO:0000256" key="1">
    <source>
        <dbReference type="ARBA" id="ARBA00002684"/>
    </source>
</evidence>
<protein>
    <recommendedName>
        <fullName evidence="13">General secretion pathway protein F</fullName>
    </recommendedName>
</protein>
<evidence type="ECO:0000256" key="6">
    <source>
        <dbReference type="ARBA" id="ARBA00022519"/>
    </source>
</evidence>
<evidence type="ECO:0000256" key="9">
    <source>
        <dbReference type="ARBA" id="ARBA00022837"/>
    </source>
</evidence>
<organism evidence="17 18">
    <name type="scientific">Rehaibacterium terrae</name>
    <dbReference type="NCBI Taxonomy" id="1341696"/>
    <lineage>
        <taxon>Bacteria</taxon>
        <taxon>Pseudomonadati</taxon>
        <taxon>Pseudomonadota</taxon>
        <taxon>Gammaproteobacteria</taxon>
        <taxon>Lysobacterales</taxon>
        <taxon>Lysobacteraceae</taxon>
        <taxon>Rehaibacterium</taxon>
    </lineage>
</organism>
<evidence type="ECO:0000256" key="11">
    <source>
        <dbReference type="ARBA" id="ARBA00022989"/>
    </source>
</evidence>
<evidence type="ECO:0000256" key="7">
    <source>
        <dbReference type="ARBA" id="ARBA00022692"/>
    </source>
</evidence>
<evidence type="ECO:0000256" key="15">
    <source>
        <dbReference type="SAM" id="Phobius"/>
    </source>
</evidence>
<feature type="transmembrane region" description="Helical" evidence="15">
    <location>
        <begin position="161"/>
        <end position="184"/>
    </location>
</feature>
<evidence type="ECO:0000259" key="16">
    <source>
        <dbReference type="Pfam" id="PF00482"/>
    </source>
</evidence>
<comment type="similarity">
    <text evidence="3 14">Belongs to the GSP F family.</text>
</comment>
<keyword evidence="9" id="KW-0106">Calcium</keyword>
<keyword evidence="4 14" id="KW-0813">Transport</keyword>
<feature type="transmembrane region" description="Helical" evidence="15">
    <location>
        <begin position="269"/>
        <end position="290"/>
    </location>
</feature>
<dbReference type="Gene3D" id="1.20.81.30">
    <property type="entry name" value="Type II secretion system (T2SS), domain F"/>
    <property type="match status" value="2"/>
</dbReference>
<dbReference type="RefSeq" id="WP_183947293.1">
    <property type="nucleotide sequence ID" value="NZ_JACHHX010000003.1"/>
</dbReference>
<dbReference type="InterPro" id="IPR001992">
    <property type="entry name" value="T2SS_GspF/T4SS_PilC_CS"/>
</dbReference>
<feature type="transmembrane region" description="Helical" evidence="15">
    <location>
        <begin position="215"/>
        <end position="234"/>
    </location>
</feature>
<dbReference type="GO" id="GO:0015627">
    <property type="term" value="C:type II protein secretion system complex"/>
    <property type="evidence" value="ECO:0007669"/>
    <property type="project" value="InterPro"/>
</dbReference>
<keyword evidence="8" id="KW-0479">Metal-binding</keyword>
<keyword evidence="5" id="KW-1003">Cell membrane</keyword>
<dbReference type="InterPro" id="IPR018076">
    <property type="entry name" value="T2SS_GspF_dom"/>
</dbReference>
<proteinExistence type="inferred from homology"/>
<dbReference type="EMBL" id="JACHHX010000003">
    <property type="protein sequence ID" value="MBB5014712.1"/>
    <property type="molecule type" value="Genomic_DNA"/>
</dbReference>
<comment type="subcellular location">
    <subcellularLocation>
        <location evidence="2 14">Cell inner membrane</location>
        <topology evidence="2 14">Multi-pass membrane protein</topology>
    </subcellularLocation>
</comment>
<dbReference type="GO" id="GO:0005886">
    <property type="term" value="C:plasma membrane"/>
    <property type="evidence" value="ECO:0007669"/>
    <property type="project" value="UniProtKB-SubCell"/>
</dbReference>
<evidence type="ECO:0000256" key="13">
    <source>
        <dbReference type="ARBA" id="ARBA00030750"/>
    </source>
</evidence>
<comment type="function">
    <text evidence="1">Component of the type II secretion system inner membrane complex required for the energy-dependent secretion of extracellular factors such as proteases and toxins from the periplasm.</text>
</comment>
<dbReference type="AlphaFoldDB" id="A0A7W7V7K6"/>
<dbReference type="InterPro" id="IPR011850">
    <property type="entry name" value="T2SS_GspF"/>
</dbReference>
<dbReference type="InterPro" id="IPR042094">
    <property type="entry name" value="T2SS_GspF_sf"/>
</dbReference>
<dbReference type="Proteomes" id="UP000519004">
    <property type="component" value="Unassembled WGS sequence"/>
</dbReference>
<evidence type="ECO:0000256" key="14">
    <source>
        <dbReference type="RuleBase" id="RU003923"/>
    </source>
</evidence>
<keyword evidence="18" id="KW-1185">Reference proteome</keyword>
<keyword evidence="11 15" id="KW-1133">Transmembrane helix</keyword>
<dbReference type="GO" id="GO:0015628">
    <property type="term" value="P:protein secretion by the type II secretion system"/>
    <property type="evidence" value="ECO:0007669"/>
    <property type="project" value="InterPro"/>
</dbReference>
<dbReference type="FunFam" id="1.20.81.30:FF:000001">
    <property type="entry name" value="Type II secretion system protein F"/>
    <property type="match status" value="2"/>
</dbReference>
<evidence type="ECO:0000313" key="18">
    <source>
        <dbReference type="Proteomes" id="UP000519004"/>
    </source>
</evidence>
<keyword evidence="7 14" id="KW-0812">Transmembrane</keyword>
<dbReference type="Pfam" id="PF00482">
    <property type="entry name" value="T2SSF"/>
    <property type="match status" value="2"/>
</dbReference>
<sequence length="396" mass="41875">MPAFEYQALDTAGRTEKGVLQADTARAARAALRERGLTPLAVDEVEGAAAERARLAMSARVLFTRQLATLVRAGLPLDEALAAVAEGAEGRTRAVALSLRARVMEGASLAQALGEFPGSFDALYRATVAAGERSGRLDTVLLRLAAHLESRDALRRKLIGALTYPALLLAVSLLVVTGLLLYVVPEVTGVFARSGQALPWATRLLLLLSDGLRAHAVWLLPLSIALGAALAVLWRRPAFAARRDALWLRLPGIGRLLAALETARFARTLALLGGSAVPLLDALTLAAATVRNRVLRAALDGVAARVREGAPLSRALAQSGHFPPLALRLIASGERAGRLDAMLDEAADQLERELDTVLGVAMAALGPAVILFVGGLVLFIVLAILLPIFQMNQLIR</sequence>
<accession>A0A7W7V7K6</accession>
<dbReference type="InterPro" id="IPR003004">
    <property type="entry name" value="GspF/PilC"/>
</dbReference>
<evidence type="ECO:0000256" key="4">
    <source>
        <dbReference type="ARBA" id="ARBA00022448"/>
    </source>
</evidence>
<dbReference type="PROSITE" id="PS00874">
    <property type="entry name" value="T2SP_F"/>
    <property type="match status" value="1"/>
</dbReference>
<dbReference type="PANTHER" id="PTHR30012:SF0">
    <property type="entry name" value="TYPE II SECRETION SYSTEM PROTEIN F-RELATED"/>
    <property type="match status" value="1"/>
</dbReference>
<dbReference type="PRINTS" id="PR00812">
    <property type="entry name" value="BCTERIALGSPF"/>
</dbReference>
<evidence type="ECO:0000256" key="5">
    <source>
        <dbReference type="ARBA" id="ARBA00022475"/>
    </source>
</evidence>
<evidence type="ECO:0000256" key="10">
    <source>
        <dbReference type="ARBA" id="ARBA00022927"/>
    </source>
</evidence>
<evidence type="ECO:0000256" key="3">
    <source>
        <dbReference type="ARBA" id="ARBA00005745"/>
    </source>
</evidence>